<dbReference type="AlphaFoldDB" id="A0A8J7WIA6"/>
<accession>A0A8J7WIA6</accession>
<evidence type="ECO:0000313" key="2">
    <source>
        <dbReference type="Proteomes" id="UP000677913"/>
    </source>
</evidence>
<dbReference type="Proteomes" id="UP000677913">
    <property type="component" value="Unassembled WGS sequence"/>
</dbReference>
<protein>
    <submittedName>
        <fullName evidence="1">Uncharacterized protein</fullName>
    </submittedName>
</protein>
<sequence length="46" mass="4384">MTAGAGFHVVIARDTAAPAAGQPMIDLAAAGAATTGNGDAAARRAF</sequence>
<organism evidence="1 2">
    <name type="scientific">Actinocrinis puniceicyclus</name>
    <dbReference type="NCBI Taxonomy" id="977794"/>
    <lineage>
        <taxon>Bacteria</taxon>
        <taxon>Bacillati</taxon>
        <taxon>Actinomycetota</taxon>
        <taxon>Actinomycetes</taxon>
        <taxon>Catenulisporales</taxon>
        <taxon>Actinospicaceae</taxon>
        <taxon>Actinocrinis</taxon>
    </lineage>
</organism>
<dbReference type="RefSeq" id="WP_211463145.1">
    <property type="nucleotide sequence ID" value="NZ_JAGSXH010000001.1"/>
</dbReference>
<comment type="caution">
    <text evidence="1">The sequence shown here is derived from an EMBL/GenBank/DDBJ whole genome shotgun (WGS) entry which is preliminary data.</text>
</comment>
<dbReference type="EMBL" id="JAGSXH010000001">
    <property type="protein sequence ID" value="MBS2961445.1"/>
    <property type="molecule type" value="Genomic_DNA"/>
</dbReference>
<proteinExistence type="predicted"/>
<evidence type="ECO:0000313" key="1">
    <source>
        <dbReference type="EMBL" id="MBS2961445.1"/>
    </source>
</evidence>
<keyword evidence="2" id="KW-1185">Reference proteome</keyword>
<gene>
    <name evidence="1" type="ORF">KGA66_00205</name>
</gene>
<name>A0A8J7WIA6_9ACTN</name>
<reference evidence="1" key="1">
    <citation type="submission" date="2021-04" db="EMBL/GenBank/DDBJ databases">
        <title>Genome based classification of Actinospica acidithermotolerans sp. nov., an actinobacterium isolated from an Indonesian hot spring.</title>
        <authorList>
            <person name="Kusuma A.B."/>
            <person name="Putra K.E."/>
            <person name="Nafisah S."/>
            <person name="Loh J."/>
            <person name="Nouioui I."/>
            <person name="Goodfellow M."/>
        </authorList>
    </citation>
    <scope>NUCLEOTIDE SEQUENCE</scope>
    <source>
        <strain evidence="1">DSM 45618</strain>
    </source>
</reference>